<dbReference type="Proteomes" id="UP001242480">
    <property type="component" value="Unassembled WGS sequence"/>
</dbReference>
<evidence type="ECO:0000256" key="1">
    <source>
        <dbReference type="SAM" id="MobiDB-lite"/>
    </source>
</evidence>
<feature type="region of interest" description="Disordered" evidence="1">
    <location>
        <begin position="28"/>
        <end position="51"/>
    </location>
</feature>
<comment type="caution">
    <text evidence="2">The sequence shown here is derived from an EMBL/GenBank/DDBJ whole genome shotgun (WGS) entry which is preliminary data.</text>
</comment>
<reference evidence="2 3" key="1">
    <citation type="submission" date="2023-07" db="EMBL/GenBank/DDBJ databases">
        <title>Genomic Encyclopedia of Type Strains, Phase IV (KMG-IV): sequencing the most valuable type-strain genomes for metagenomic binning, comparative biology and taxonomic classification.</title>
        <authorList>
            <person name="Goeker M."/>
        </authorList>
    </citation>
    <scope>NUCLEOTIDE SEQUENCE [LARGE SCALE GENOMIC DNA]</scope>
    <source>
        <strain evidence="2 3">DSM 19619</strain>
    </source>
</reference>
<name>A0ABU0J7Y0_9HYPH</name>
<dbReference type="RefSeq" id="WP_307272666.1">
    <property type="nucleotide sequence ID" value="NZ_JAUSVX010000004.1"/>
</dbReference>
<feature type="compositionally biased region" description="Basic and acidic residues" evidence="1">
    <location>
        <begin position="29"/>
        <end position="48"/>
    </location>
</feature>
<dbReference type="EMBL" id="JAUSVX010000004">
    <property type="protein sequence ID" value="MDQ0469710.1"/>
    <property type="molecule type" value="Genomic_DNA"/>
</dbReference>
<keyword evidence="3" id="KW-1185">Reference proteome</keyword>
<protein>
    <submittedName>
        <fullName evidence="2">Uncharacterized protein</fullName>
    </submittedName>
</protein>
<organism evidence="2 3">
    <name type="scientific">Labrys wisconsinensis</name>
    <dbReference type="NCBI Taxonomy" id="425677"/>
    <lineage>
        <taxon>Bacteria</taxon>
        <taxon>Pseudomonadati</taxon>
        <taxon>Pseudomonadota</taxon>
        <taxon>Alphaproteobacteria</taxon>
        <taxon>Hyphomicrobiales</taxon>
        <taxon>Xanthobacteraceae</taxon>
        <taxon>Labrys</taxon>
    </lineage>
</organism>
<accession>A0ABU0J7Y0</accession>
<sequence length="79" mass="8458">MPTKPGFPASLQLSSNLIQIRAIDGSADDSARTMRRLAEKPQKRRDTPQDSVKLCSPCRWFAASAAGVSTAAAPFEPSP</sequence>
<proteinExistence type="predicted"/>
<evidence type="ECO:0000313" key="3">
    <source>
        <dbReference type="Proteomes" id="UP001242480"/>
    </source>
</evidence>
<evidence type="ECO:0000313" key="2">
    <source>
        <dbReference type="EMBL" id="MDQ0469710.1"/>
    </source>
</evidence>
<gene>
    <name evidence="2" type="ORF">QO011_002726</name>
</gene>